<evidence type="ECO:0000313" key="8">
    <source>
        <dbReference type="EMBL" id="KAJ1980727.1"/>
    </source>
</evidence>
<feature type="transmembrane region" description="Helical" evidence="7">
    <location>
        <begin position="306"/>
        <end position="327"/>
    </location>
</feature>
<evidence type="ECO:0000256" key="4">
    <source>
        <dbReference type="ARBA" id="ARBA00022989"/>
    </source>
</evidence>
<organism evidence="8 9">
    <name type="scientific">Dimargaris verticillata</name>
    <dbReference type="NCBI Taxonomy" id="2761393"/>
    <lineage>
        <taxon>Eukaryota</taxon>
        <taxon>Fungi</taxon>
        <taxon>Fungi incertae sedis</taxon>
        <taxon>Zoopagomycota</taxon>
        <taxon>Kickxellomycotina</taxon>
        <taxon>Dimargaritomycetes</taxon>
        <taxon>Dimargaritales</taxon>
        <taxon>Dimargaritaceae</taxon>
        <taxon>Dimargaris</taxon>
    </lineage>
</organism>
<dbReference type="PANTHER" id="PTHR10926:SF0">
    <property type="entry name" value="CDC50, ISOFORM A"/>
    <property type="match status" value="1"/>
</dbReference>
<dbReference type="GO" id="GO:0045332">
    <property type="term" value="P:phospholipid translocation"/>
    <property type="evidence" value="ECO:0007669"/>
    <property type="project" value="UniProtKB-UniRule"/>
</dbReference>
<feature type="transmembrane region" description="Helical" evidence="7">
    <location>
        <begin position="333"/>
        <end position="354"/>
    </location>
</feature>
<comment type="similarity">
    <text evidence="2 6">Belongs to the CDC50/LEM3 family.</text>
</comment>
<dbReference type="AlphaFoldDB" id="A0A9W8EE60"/>
<proteinExistence type="inferred from homology"/>
<accession>A0A9W8EE60</accession>
<dbReference type="InterPro" id="IPR005045">
    <property type="entry name" value="CDC50/LEM3_fam"/>
</dbReference>
<keyword evidence="5 6" id="KW-0472">Membrane</keyword>
<comment type="subcellular location">
    <subcellularLocation>
        <location evidence="1">Membrane</location>
        <topology evidence="1">Multi-pass membrane protein</topology>
    </subcellularLocation>
</comment>
<evidence type="ECO:0000256" key="3">
    <source>
        <dbReference type="ARBA" id="ARBA00022692"/>
    </source>
</evidence>
<comment type="caution">
    <text evidence="8">The sequence shown here is derived from an EMBL/GenBank/DDBJ whole genome shotgun (WGS) entry which is preliminary data.</text>
</comment>
<evidence type="ECO:0000256" key="5">
    <source>
        <dbReference type="ARBA" id="ARBA00023136"/>
    </source>
</evidence>
<evidence type="ECO:0000256" key="2">
    <source>
        <dbReference type="ARBA" id="ARBA00009457"/>
    </source>
</evidence>
<evidence type="ECO:0000313" key="9">
    <source>
        <dbReference type="Proteomes" id="UP001151582"/>
    </source>
</evidence>
<dbReference type="EMBL" id="JANBQB010000155">
    <property type="protein sequence ID" value="KAJ1980727.1"/>
    <property type="molecule type" value="Genomic_DNA"/>
</dbReference>
<dbReference type="PIRSF" id="PIRSF015840">
    <property type="entry name" value="DUF284_TM_euk"/>
    <property type="match status" value="1"/>
</dbReference>
<keyword evidence="4 7" id="KW-1133">Transmembrane helix</keyword>
<gene>
    <name evidence="8" type="primary">LEM3</name>
    <name evidence="8" type="ORF">H4R34_002344</name>
</gene>
<feature type="transmembrane region" description="Helical" evidence="7">
    <location>
        <begin position="35"/>
        <end position="56"/>
    </location>
</feature>
<dbReference type="Proteomes" id="UP001151582">
    <property type="component" value="Unassembled WGS sequence"/>
</dbReference>
<name>A0A9W8EE60_9FUNG</name>
<dbReference type="GO" id="GO:0005886">
    <property type="term" value="C:plasma membrane"/>
    <property type="evidence" value="ECO:0007669"/>
    <property type="project" value="TreeGrafter"/>
</dbReference>
<dbReference type="GO" id="GO:0005794">
    <property type="term" value="C:Golgi apparatus"/>
    <property type="evidence" value="ECO:0007669"/>
    <property type="project" value="TreeGrafter"/>
</dbReference>
<evidence type="ECO:0000256" key="6">
    <source>
        <dbReference type="PIRNR" id="PIRNR015840"/>
    </source>
</evidence>
<evidence type="ECO:0000256" key="7">
    <source>
        <dbReference type="SAM" id="Phobius"/>
    </source>
</evidence>
<evidence type="ECO:0000256" key="1">
    <source>
        <dbReference type="ARBA" id="ARBA00004141"/>
    </source>
</evidence>
<dbReference type="PANTHER" id="PTHR10926">
    <property type="entry name" value="CELL CYCLE CONTROL PROTEIN 50"/>
    <property type="match status" value="1"/>
</dbReference>
<keyword evidence="9" id="KW-1185">Reference proteome</keyword>
<dbReference type="GO" id="GO:0005783">
    <property type="term" value="C:endoplasmic reticulum"/>
    <property type="evidence" value="ECO:0007669"/>
    <property type="project" value="TreeGrafter"/>
</dbReference>
<keyword evidence="3 7" id="KW-0812">Transmembrane</keyword>
<sequence length="393" mass="43666">MTSNNGETKSKKPANTAFKQQRLKAWQPLLTPKSVLPTFFIIGVIFAPLGGVLLWASDSVNELTLEYTDCAKAGSTFSNIASDKYSIRINNAQEGQMEQVPQYKFEDNVCTLQFSLPKDLEPPVFLYYRLTNFYQNHRRYVKSLDADQLRGDSVQAGTLESSSRTGCPPLATMQVNGTQKIIYPCGLIANSMFNDTINNPVLQNPADTTSNTVTYAFSDKGIAWPSDKQKYGKTSYKLDEIVAPPNWWPRYPGGAYSADNPPPDLSQDERFQVWMRTAGLPTFRKLYGRNDNKVMEKGLYQMQVEMNYDVTSFGGTKAIVISTVSFMGGKNPFLGIAYIVVGVLCVVLGCLFTARHIYRPRKLGDHTYLSWNQQVASGLVGRNDAPGSNPSGS</sequence>
<dbReference type="OrthoDB" id="340608at2759"/>
<reference evidence="8" key="1">
    <citation type="submission" date="2022-07" db="EMBL/GenBank/DDBJ databases">
        <title>Phylogenomic reconstructions and comparative analyses of Kickxellomycotina fungi.</title>
        <authorList>
            <person name="Reynolds N.K."/>
            <person name="Stajich J.E."/>
            <person name="Barry K."/>
            <person name="Grigoriev I.V."/>
            <person name="Crous P."/>
            <person name="Smith M.E."/>
        </authorList>
    </citation>
    <scope>NUCLEOTIDE SEQUENCE</scope>
    <source>
        <strain evidence="8">RSA 567</strain>
    </source>
</reference>
<protein>
    <submittedName>
        <fullName evidence="8">Alkylphosphocholine resistance protein lem3</fullName>
    </submittedName>
</protein>
<dbReference type="Pfam" id="PF03381">
    <property type="entry name" value="CDC50"/>
    <property type="match status" value="1"/>
</dbReference>